<accession>A0A0L0NC79</accession>
<evidence type="ECO:0000313" key="2">
    <source>
        <dbReference type="EMBL" id="KND91589.1"/>
    </source>
</evidence>
<organism evidence="2 3">
    <name type="scientific">Tolypocladium ophioglossoides (strain CBS 100239)</name>
    <name type="common">Snaketongue truffleclub</name>
    <name type="synonym">Elaphocordyceps ophioglossoides</name>
    <dbReference type="NCBI Taxonomy" id="1163406"/>
    <lineage>
        <taxon>Eukaryota</taxon>
        <taxon>Fungi</taxon>
        <taxon>Dikarya</taxon>
        <taxon>Ascomycota</taxon>
        <taxon>Pezizomycotina</taxon>
        <taxon>Sordariomycetes</taxon>
        <taxon>Hypocreomycetidae</taxon>
        <taxon>Hypocreales</taxon>
        <taxon>Ophiocordycipitaceae</taxon>
        <taxon>Tolypocladium</taxon>
    </lineage>
</organism>
<dbReference type="Proteomes" id="UP000036947">
    <property type="component" value="Unassembled WGS sequence"/>
</dbReference>
<name>A0A0L0NC79_TOLOC</name>
<dbReference type="OrthoDB" id="4177994at2759"/>
<feature type="region of interest" description="Disordered" evidence="1">
    <location>
        <begin position="72"/>
        <end position="99"/>
    </location>
</feature>
<dbReference type="EMBL" id="LFRF01000008">
    <property type="protein sequence ID" value="KND91589.1"/>
    <property type="molecule type" value="Genomic_DNA"/>
</dbReference>
<evidence type="ECO:0000313" key="3">
    <source>
        <dbReference type="Proteomes" id="UP000036947"/>
    </source>
</evidence>
<evidence type="ECO:0000256" key="1">
    <source>
        <dbReference type="SAM" id="MobiDB-lite"/>
    </source>
</evidence>
<dbReference type="AlphaFoldDB" id="A0A0L0NC79"/>
<gene>
    <name evidence="2" type="ORF">TOPH_03788</name>
</gene>
<reference evidence="2 3" key="1">
    <citation type="journal article" date="2015" name="BMC Genomics">
        <title>The genome of the truffle-parasite Tolypocladium ophioglossoides and the evolution of antifungal peptaibiotics.</title>
        <authorList>
            <person name="Quandt C.A."/>
            <person name="Bushley K.E."/>
            <person name="Spatafora J.W."/>
        </authorList>
    </citation>
    <scope>NUCLEOTIDE SEQUENCE [LARGE SCALE GENOMIC DNA]</scope>
    <source>
        <strain evidence="2 3">CBS 100239</strain>
    </source>
</reference>
<proteinExistence type="predicted"/>
<feature type="compositionally biased region" description="Polar residues" evidence="1">
    <location>
        <begin position="86"/>
        <end position="99"/>
    </location>
</feature>
<sequence>MVDEALEELGGAGTILAYRIHNEVYLLLFVPSAVSLGINCHGSVSAISTTPLQVVKDQVGVIIAQGGRDRRFNSGLKTAPRAQARTPRSSCDRSSTPAATSAEVIPRSLVTTSPWASSPSITLASLAVRATATAKLYANSASSSPTSCFVGRCGRLIKGSLGSLWNVAFSSEPQLDRLHDGNLTRTDSWMLDDVRFAMFLRPHLTAFRAARDCKDSSNPNMA</sequence>
<keyword evidence="3" id="KW-1185">Reference proteome</keyword>
<protein>
    <submittedName>
        <fullName evidence="2">Uncharacterized protein</fullName>
    </submittedName>
</protein>
<comment type="caution">
    <text evidence="2">The sequence shown here is derived from an EMBL/GenBank/DDBJ whole genome shotgun (WGS) entry which is preliminary data.</text>
</comment>